<dbReference type="OrthoDB" id="10256055at2759"/>
<accession>A0A084QJ54</accession>
<protein>
    <recommendedName>
        <fullName evidence="3">Fe2OG dioxygenase domain-containing protein</fullName>
    </recommendedName>
</protein>
<dbReference type="PANTHER" id="PTHR41677:SF1">
    <property type="entry name" value="FE2OG DIOXYGENASE DOMAIN-CONTAINING PROTEIN"/>
    <property type="match status" value="1"/>
</dbReference>
<dbReference type="STRING" id="1283841.A0A084QJ54"/>
<dbReference type="HOGENOM" id="CLU_045155_1_0_1"/>
<name>A0A084QJ54_STAC4</name>
<dbReference type="OMA" id="HAFEYEI"/>
<reference evidence="1 2" key="1">
    <citation type="journal article" date="2014" name="BMC Genomics">
        <title>Comparative genome sequencing reveals chemotype-specific gene clusters in the toxigenic black mold Stachybotrys.</title>
        <authorList>
            <person name="Semeiks J."/>
            <person name="Borek D."/>
            <person name="Otwinowski Z."/>
            <person name="Grishin N.V."/>
        </authorList>
    </citation>
    <scope>NUCLEOTIDE SEQUENCE [LARGE SCALE GENOMIC DNA]</scope>
    <source>
        <strain evidence="1 2">IBT 40285</strain>
    </source>
</reference>
<dbReference type="AlphaFoldDB" id="A0A084QJ54"/>
<evidence type="ECO:0000313" key="2">
    <source>
        <dbReference type="Proteomes" id="UP000028524"/>
    </source>
</evidence>
<dbReference type="InParanoid" id="A0A084QJ54"/>
<proteinExistence type="predicted"/>
<dbReference type="PANTHER" id="PTHR41677">
    <property type="entry name" value="YALI0B19030P"/>
    <property type="match status" value="1"/>
</dbReference>
<organism evidence="1 2">
    <name type="scientific">Stachybotrys chlorohalonatus (strain IBT 40285)</name>
    <dbReference type="NCBI Taxonomy" id="1283841"/>
    <lineage>
        <taxon>Eukaryota</taxon>
        <taxon>Fungi</taxon>
        <taxon>Dikarya</taxon>
        <taxon>Ascomycota</taxon>
        <taxon>Pezizomycotina</taxon>
        <taxon>Sordariomycetes</taxon>
        <taxon>Hypocreomycetidae</taxon>
        <taxon>Hypocreales</taxon>
        <taxon>Stachybotryaceae</taxon>
        <taxon>Stachybotrys</taxon>
    </lineage>
</organism>
<evidence type="ECO:0008006" key="3">
    <source>
        <dbReference type="Google" id="ProtNLM"/>
    </source>
</evidence>
<gene>
    <name evidence="1" type="ORF">S40285_05496</name>
</gene>
<evidence type="ECO:0000313" key="1">
    <source>
        <dbReference type="EMBL" id="KFA63989.1"/>
    </source>
</evidence>
<sequence>MATVATPPPPPIIDGHKLKFPAPPLKPLPQSLIESSRIPAVPFNADEHVQFEFPQKCYTMTDIGKQGAGISDHAISEPFPLFTHDAIRQFRREIFSEGVLSKYQCGSPMATNMIRGYCPREAPFIFDAWNSPKVLESLSRIAGIDLVPVIDIDIGHCNVTIKGDDECDDILTEQNDDSMSAFGWHYDSYAFVCVIMLSDCTGMVGGETAIRCGNGDIFKARGPTMGTAVLMQGRYIEHQALKAHGGRERISMVTSFRPKSPWIRDEALVSTLRGISPATELFYQYAEYRLQNLEARVRDQLCEMRKRKESGREFNWEAGRWFLTEQRKFLDGLLEELEACAKI</sequence>
<keyword evidence="2" id="KW-1185">Reference proteome</keyword>
<dbReference type="EMBL" id="KL660705">
    <property type="protein sequence ID" value="KFA63989.1"/>
    <property type="molecule type" value="Genomic_DNA"/>
</dbReference>
<dbReference type="Proteomes" id="UP000028524">
    <property type="component" value="Unassembled WGS sequence"/>
</dbReference>